<comment type="similarity">
    <text evidence="2 13">Belongs to the DNA repair enzymes AP/ExoA family.</text>
</comment>
<dbReference type="AlphaFoldDB" id="A0A0L8GLQ9"/>
<evidence type="ECO:0000313" key="16">
    <source>
        <dbReference type="EMBL" id="KOF77951.1"/>
    </source>
</evidence>
<keyword evidence="13" id="KW-0227">DNA damage</keyword>
<dbReference type="InterPro" id="IPR004808">
    <property type="entry name" value="AP_endonuc_1"/>
</dbReference>
<dbReference type="KEGG" id="obi:106875990"/>
<feature type="active site" description="Proton donor/acceptor" evidence="9">
    <location>
        <position position="185"/>
    </location>
</feature>
<feature type="compositionally biased region" description="Polar residues" evidence="14">
    <location>
        <begin position="453"/>
        <end position="472"/>
    </location>
</feature>
<evidence type="ECO:0000256" key="13">
    <source>
        <dbReference type="RuleBase" id="RU362131"/>
    </source>
</evidence>
<feature type="binding site" evidence="10">
    <location>
        <position position="307"/>
    </location>
    <ligand>
        <name>Mg(2+)</name>
        <dbReference type="ChEBI" id="CHEBI:18420"/>
        <label>1</label>
    </ligand>
</feature>
<keyword evidence="4 12" id="KW-0863">Zinc-finger</keyword>
<keyword evidence="8" id="KW-0539">Nucleus</keyword>
<dbReference type="Pfam" id="PF03372">
    <property type="entry name" value="Exo_endo_phos"/>
    <property type="match status" value="1"/>
</dbReference>
<evidence type="ECO:0000256" key="2">
    <source>
        <dbReference type="ARBA" id="ARBA00007092"/>
    </source>
</evidence>
<feature type="compositionally biased region" description="Basic residues" evidence="14">
    <location>
        <begin position="375"/>
        <end position="384"/>
    </location>
</feature>
<dbReference type="GO" id="GO:0006284">
    <property type="term" value="P:base-excision repair"/>
    <property type="evidence" value="ECO:0007669"/>
    <property type="project" value="TreeGrafter"/>
</dbReference>
<dbReference type="PANTHER" id="PTHR22748">
    <property type="entry name" value="AP ENDONUCLEASE"/>
    <property type="match status" value="1"/>
</dbReference>
<keyword evidence="3 10" id="KW-0479">Metal-binding</keyword>
<dbReference type="PROSITE" id="PS51435">
    <property type="entry name" value="AP_NUCLEASE_F1_4"/>
    <property type="match status" value="1"/>
</dbReference>
<feature type="binding site" evidence="10">
    <location>
        <position position="187"/>
    </location>
    <ligand>
        <name>Mg(2+)</name>
        <dbReference type="ChEBI" id="CHEBI:18420"/>
        <label>1</label>
    </ligand>
</feature>
<dbReference type="OrthoDB" id="391817at2759"/>
<comment type="cofactor">
    <cofactor evidence="10 13">
        <name>Mg(2+)</name>
        <dbReference type="ChEBI" id="CHEBI:18420"/>
    </cofactor>
    <cofactor evidence="10 13">
        <name>Mn(2+)</name>
        <dbReference type="ChEBI" id="CHEBI:29035"/>
    </cofactor>
    <text evidence="10 13">Probably binds two magnesium or manganese ions per subunit.</text>
</comment>
<evidence type="ECO:0000256" key="14">
    <source>
        <dbReference type="SAM" id="MobiDB-lite"/>
    </source>
</evidence>
<keyword evidence="6" id="KW-0862">Zinc</keyword>
<reference evidence="16" key="1">
    <citation type="submission" date="2015-07" db="EMBL/GenBank/DDBJ databases">
        <title>MeaNS - Measles Nucleotide Surveillance Program.</title>
        <authorList>
            <person name="Tran T."/>
            <person name="Druce J."/>
        </authorList>
    </citation>
    <scope>NUCLEOTIDE SEQUENCE</scope>
    <source>
        <strain evidence="16">UCB-OBI-ISO-001</strain>
        <tissue evidence="16">Gonad</tissue>
    </source>
</reference>
<dbReference type="Pfam" id="PF06839">
    <property type="entry name" value="Zn_ribbon_GRF"/>
    <property type="match status" value="1"/>
</dbReference>
<evidence type="ECO:0000256" key="7">
    <source>
        <dbReference type="ARBA" id="ARBA00022842"/>
    </source>
</evidence>
<keyword evidence="5" id="KW-0378">Hydrolase</keyword>
<evidence type="ECO:0000256" key="4">
    <source>
        <dbReference type="ARBA" id="ARBA00022771"/>
    </source>
</evidence>
<dbReference type="NCBIfam" id="TIGR00633">
    <property type="entry name" value="xth"/>
    <property type="match status" value="1"/>
</dbReference>
<evidence type="ECO:0000259" key="15">
    <source>
        <dbReference type="PROSITE" id="PS51999"/>
    </source>
</evidence>
<keyword evidence="13" id="KW-0234">DNA repair</keyword>
<feature type="active site" evidence="9">
    <location>
        <position position="144"/>
    </location>
</feature>
<feature type="compositionally biased region" description="Polar residues" evidence="14">
    <location>
        <begin position="418"/>
        <end position="432"/>
    </location>
</feature>
<evidence type="ECO:0000256" key="9">
    <source>
        <dbReference type="PIRSR" id="PIRSR604808-1"/>
    </source>
</evidence>
<evidence type="ECO:0000256" key="10">
    <source>
        <dbReference type="PIRSR" id="PIRSR604808-2"/>
    </source>
</evidence>
<dbReference type="SUPFAM" id="SSF56219">
    <property type="entry name" value="DNase I-like"/>
    <property type="match status" value="1"/>
</dbReference>
<evidence type="ECO:0000256" key="5">
    <source>
        <dbReference type="ARBA" id="ARBA00022801"/>
    </source>
</evidence>
<dbReference type="PROSITE" id="PS51999">
    <property type="entry name" value="ZF_GRF"/>
    <property type="match status" value="1"/>
</dbReference>
<sequence>MKLLTWNINGIRASKIPIHQLLESLQADIICFQETKITRDMLDEMTAIVDGYNAFFSFSRKRSGYSGVVTYCKDHCLPVKAEEGLSGTLNKKGADDVVGYYGDHSEFSKDELDALDAEGRTVITQHEIRNPDGSCSQMAIINVYCPRYDSENEERHSFKLRFFALLQTRAEALIESGSHVIILGDLNTTHQNMDHCEPDSEGGSHSIPSRCWLNQMLCHKQQTDELSDKSDLHDKDTQPATVTGGHFVDTFRYLHPDQLEAYTNWCTLTGARQTNFGRRLDYILCNERLNSALTSCCIMANIDGSDHCPVKASFNFSVVTALKAPSHCAKFMPEFAGKQQKLSMFFTKSYGKPSTDMSGNNNIVQHSASTEWKDKRKHSPHSLKRQSSESLGSQKKKGKSCLENKPKQINLMGFFNKKPSSCPGQLGRNSSSELDEFKNSKKTSSDDSDINDLSESQEVTTEPSISSHLEISSKNVQDSSLLEADKEELIVSKVKSTTDQTSNSQVLAWKNLLKGPPPAPLCPGHSEPCVLRTVKKPGPTQGRQFYTCSRPDGAANNQEARCNFFKWIKDLKK</sequence>
<feature type="compositionally biased region" description="Basic and acidic residues" evidence="14">
    <location>
        <begin position="435"/>
        <end position="445"/>
    </location>
</feature>
<proteinExistence type="inferred from homology"/>
<protein>
    <recommendedName>
        <fullName evidence="13">DNA-(apurinic or apyrimidinic site) endonuclease</fullName>
        <ecNumber evidence="13">3.1.-.-</ecNumber>
    </recommendedName>
</protein>
<feature type="region of interest" description="Disordered" evidence="14">
    <location>
        <begin position="369"/>
        <end position="472"/>
    </location>
</feature>
<name>A0A0L8GLQ9_OCTBM</name>
<dbReference type="GO" id="GO:0008311">
    <property type="term" value="F:double-stranded DNA 3'-5' DNA exonuclease activity"/>
    <property type="evidence" value="ECO:0007669"/>
    <property type="project" value="UniProtKB-EC"/>
</dbReference>
<evidence type="ECO:0000256" key="11">
    <source>
        <dbReference type="PIRSR" id="PIRSR604808-3"/>
    </source>
</evidence>
<feature type="binding site" evidence="10">
    <location>
        <position position="185"/>
    </location>
    <ligand>
        <name>Mg(2+)</name>
        <dbReference type="ChEBI" id="CHEBI:18420"/>
        <label>1</label>
    </ligand>
</feature>
<accession>A0A0L8GLQ9</accession>
<feature type="domain" description="GRF-type" evidence="15">
    <location>
        <begin position="522"/>
        <end position="571"/>
    </location>
</feature>
<keyword evidence="10" id="KW-0464">Manganese</keyword>
<dbReference type="PANTHER" id="PTHR22748:SF4">
    <property type="entry name" value="DNA-(APURINIC OR APYRIMIDINIC SITE) ENDONUCLEASE 2"/>
    <property type="match status" value="1"/>
</dbReference>
<comment type="catalytic activity">
    <reaction evidence="1">
        <text>Exonucleolytic cleavage in the 3'- to 5'-direction to yield nucleoside 5'-phosphates.</text>
        <dbReference type="EC" id="3.1.11.2"/>
    </reaction>
</comment>
<keyword evidence="7 10" id="KW-0460">Magnesium</keyword>
<dbReference type="STRING" id="37653.A0A0L8GLQ9"/>
<dbReference type="GO" id="GO:0008270">
    <property type="term" value="F:zinc ion binding"/>
    <property type="evidence" value="ECO:0007669"/>
    <property type="project" value="UniProtKB-KW"/>
</dbReference>
<feature type="binding site" evidence="10">
    <location>
        <position position="34"/>
    </location>
    <ligand>
        <name>Mg(2+)</name>
        <dbReference type="ChEBI" id="CHEBI:18420"/>
        <label>1</label>
    </ligand>
</feature>
<dbReference type="InterPro" id="IPR005135">
    <property type="entry name" value="Endo/exonuclease/phosphatase"/>
</dbReference>
<feature type="binding site" evidence="10">
    <location>
        <position position="306"/>
    </location>
    <ligand>
        <name>Mg(2+)</name>
        <dbReference type="ChEBI" id="CHEBI:18420"/>
        <label>1</label>
    </ligand>
</feature>
<dbReference type="CDD" id="cd09088">
    <property type="entry name" value="Ape2-like_AP-endo"/>
    <property type="match status" value="1"/>
</dbReference>
<dbReference type="GO" id="GO:0008081">
    <property type="term" value="F:phosphoric diester hydrolase activity"/>
    <property type="evidence" value="ECO:0007669"/>
    <property type="project" value="TreeGrafter"/>
</dbReference>
<evidence type="ECO:0000256" key="8">
    <source>
        <dbReference type="ARBA" id="ARBA00023242"/>
    </source>
</evidence>
<dbReference type="GO" id="GO:0005634">
    <property type="term" value="C:nucleus"/>
    <property type="evidence" value="ECO:0007669"/>
    <property type="project" value="TreeGrafter"/>
</dbReference>
<dbReference type="Gene3D" id="3.60.10.10">
    <property type="entry name" value="Endonuclease/exonuclease/phosphatase"/>
    <property type="match status" value="1"/>
</dbReference>
<dbReference type="GO" id="GO:0003906">
    <property type="term" value="F:DNA-(apurinic or apyrimidinic site) endonuclease activity"/>
    <property type="evidence" value="ECO:0007669"/>
    <property type="project" value="TreeGrafter"/>
</dbReference>
<feature type="site" description="Transition state stabilizer" evidence="11">
    <location>
        <position position="187"/>
    </location>
</feature>
<evidence type="ECO:0000256" key="3">
    <source>
        <dbReference type="ARBA" id="ARBA00022723"/>
    </source>
</evidence>
<organism evidence="16">
    <name type="scientific">Octopus bimaculoides</name>
    <name type="common">California two-spotted octopus</name>
    <dbReference type="NCBI Taxonomy" id="37653"/>
    <lineage>
        <taxon>Eukaryota</taxon>
        <taxon>Metazoa</taxon>
        <taxon>Spiralia</taxon>
        <taxon>Lophotrochozoa</taxon>
        <taxon>Mollusca</taxon>
        <taxon>Cephalopoda</taxon>
        <taxon>Coleoidea</taxon>
        <taxon>Octopodiformes</taxon>
        <taxon>Octopoda</taxon>
        <taxon>Incirrata</taxon>
        <taxon>Octopodidae</taxon>
        <taxon>Octopus</taxon>
    </lineage>
</organism>
<gene>
    <name evidence="16" type="ORF">OCBIM_22031497mg</name>
</gene>
<dbReference type="EMBL" id="KQ421261">
    <property type="protein sequence ID" value="KOF77951.1"/>
    <property type="molecule type" value="Genomic_DNA"/>
</dbReference>
<dbReference type="InterPro" id="IPR010666">
    <property type="entry name" value="Znf_GRF"/>
</dbReference>
<evidence type="ECO:0000256" key="1">
    <source>
        <dbReference type="ARBA" id="ARBA00000493"/>
    </source>
</evidence>
<feature type="active site" description="Proton acceptor" evidence="9">
    <location>
        <position position="307"/>
    </location>
</feature>
<dbReference type="InterPro" id="IPR036691">
    <property type="entry name" value="Endo/exonu/phosph_ase_sf"/>
</dbReference>
<feature type="site" description="Interaction with DNA substrate" evidence="11">
    <location>
        <position position="307"/>
    </location>
</feature>
<dbReference type="EC" id="3.1.-.-" evidence="13"/>
<evidence type="ECO:0000256" key="6">
    <source>
        <dbReference type="ARBA" id="ARBA00022833"/>
    </source>
</evidence>
<evidence type="ECO:0000256" key="12">
    <source>
        <dbReference type="PROSITE-ProRule" id="PRU01343"/>
    </source>
</evidence>
<feature type="site" description="Important for catalytic activity" evidence="11">
    <location>
        <position position="281"/>
    </location>
</feature>
<feature type="binding site" evidence="10">
    <location>
        <position position="7"/>
    </location>
    <ligand>
        <name>Mg(2+)</name>
        <dbReference type="ChEBI" id="CHEBI:18420"/>
        <label>1</label>
    </ligand>
</feature>
<dbReference type="OMA" id="SFWICPR"/>